<dbReference type="InterPro" id="IPR015422">
    <property type="entry name" value="PyrdxlP-dep_Trfase_small"/>
</dbReference>
<dbReference type="Gene3D" id="3.40.640.10">
    <property type="entry name" value="Type I PLP-dependent aspartate aminotransferase-like (Major domain)"/>
    <property type="match status" value="1"/>
</dbReference>
<dbReference type="AlphaFoldDB" id="A0A8J3IJ09"/>
<dbReference type="Pfam" id="PF00155">
    <property type="entry name" value="Aminotran_1_2"/>
    <property type="match status" value="1"/>
</dbReference>
<dbReference type="SUPFAM" id="SSF53383">
    <property type="entry name" value="PLP-dependent transferases"/>
    <property type="match status" value="1"/>
</dbReference>
<sequence>MSAYTLPEFTLERWFAEFEFVPGIRNLAASCPFSATTQELLELEDAETTARYLRLGLDYVENPGNERLRQGIANLYTTLESGNIRVTSGASESLFLLILTTVRPGDNIIVEDPTYGNIAGVAQSQGAEVRRLPLRLEQNWKPDIEQLAQLVDHKTRLIYMTHSHHPTGSVRTVEEMQAIAKVAERAGAIFVSDEVFRLIALDGTPAPSVIDVIEQSVVIGDMTKPWGLGGLRVGWIASRNAEILKRVSAARDYSTMCGSAPGEFLAEVTLRHTQQIMAPRLAAARSNRQRLTDAIANSQKPIHWLSPQAGYTALLQLPFSTEPFCRYLAEEKRFLLLPGYVYGKAYERFMRIGFGCSTERFTEGLETMMQVLQDWNGN</sequence>
<dbReference type="InterPro" id="IPR015421">
    <property type="entry name" value="PyrdxlP-dep_Trfase_major"/>
</dbReference>
<evidence type="ECO:0000313" key="2">
    <source>
        <dbReference type="EMBL" id="GHO92299.1"/>
    </source>
</evidence>
<comment type="caution">
    <text evidence="2">The sequence shown here is derived from an EMBL/GenBank/DDBJ whole genome shotgun (WGS) entry which is preliminary data.</text>
</comment>
<dbReference type="EMBL" id="BNJK01000001">
    <property type="protein sequence ID" value="GHO92299.1"/>
    <property type="molecule type" value="Genomic_DNA"/>
</dbReference>
<feature type="domain" description="Aminotransferase class I/classII large" evidence="1">
    <location>
        <begin position="58"/>
        <end position="366"/>
    </location>
</feature>
<dbReference type="GO" id="GO:0030170">
    <property type="term" value="F:pyridoxal phosphate binding"/>
    <property type="evidence" value="ECO:0007669"/>
    <property type="project" value="InterPro"/>
</dbReference>
<evidence type="ECO:0000259" key="1">
    <source>
        <dbReference type="Pfam" id="PF00155"/>
    </source>
</evidence>
<proteinExistence type="predicted"/>
<gene>
    <name evidence="2" type="ORF">KSF_023470</name>
</gene>
<dbReference type="GO" id="GO:0008483">
    <property type="term" value="F:transaminase activity"/>
    <property type="evidence" value="ECO:0007669"/>
    <property type="project" value="UniProtKB-KW"/>
</dbReference>
<dbReference type="RefSeq" id="WP_220203141.1">
    <property type="nucleotide sequence ID" value="NZ_BNJK01000001.1"/>
</dbReference>
<dbReference type="Proteomes" id="UP000597444">
    <property type="component" value="Unassembled WGS sequence"/>
</dbReference>
<keyword evidence="2" id="KW-0808">Transferase</keyword>
<dbReference type="InterPro" id="IPR004839">
    <property type="entry name" value="Aminotransferase_I/II_large"/>
</dbReference>
<name>A0A8J3IJ09_9CHLR</name>
<organism evidence="2 3">
    <name type="scientific">Reticulibacter mediterranei</name>
    <dbReference type="NCBI Taxonomy" id="2778369"/>
    <lineage>
        <taxon>Bacteria</taxon>
        <taxon>Bacillati</taxon>
        <taxon>Chloroflexota</taxon>
        <taxon>Ktedonobacteria</taxon>
        <taxon>Ktedonobacterales</taxon>
        <taxon>Reticulibacteraceae</taxon>
        <taxon>Reticulibacter</taxon>
    </lineage>
</organism>
<dbReference type="Gene3D" id="3.90.1150.10">
    <property type="entry name" value="Aspartate Aminotransferase, domain 1"/>
    <property type="match status" value="1"/>
</dbReference>
<dbReference type="InterPro" id="IPR015424">
    <property type="entry name" value="PyrdxlP-dep_Trfase"/>
</dbReference>
<dbReference type="PANTHER" id="PTHR43510">
    <property type="entry name" value="AMINOTRANSFERASE FUNCTION, HYPOTHETICAL (EUROFUNG)"/>
    <property type="match status" value="1"/>
</dbReference>
<keyword evidence="3" id="KW-1185">Reference proteome</keyword>
<dbReference type="CDD" id="cd00609">
    <property type="entry name" value="AAT_like"/>
    <property type="match status" value="1"/>
</dbReference>
<evidence type="ECO:0000313" key="3">
    <source>
        <dbReference type="Proteomes" id="UP000597444"/>
    </source>
</evidence>
<protein>
    <submittedName>
        <fullName evidence="2">Aminotransferase</fullName>
    </submittedName>
</protein>
<dbReference type="PANTHER" id="PTHR43510:SF1">
    <property type="entry name" value="AMINOTRANSFERASE FUNCTION, HYPOTHETICAL (EUROFUNG)"/>
    <property type="match status" value="1"/>
</dbReference>
<reference evidence="2" key="1">
    <citation type="submission" date="2020-10" db="EMBL/GenBank/DDBJ databases">
        <title>Taxonomic study of unclassified bacteria belonging to the class Ktedonobacteria.</title>
        <authorList>
            <person name="Yabe S."/>
            <person name="Wang C.M."/>
            <person name="Zheng Y."/>
            <person name="Sakai Y."/>
            <person name="Cavaletti L."/>
            <person name="Monciardini P."/>
            <person name="Donadio S."/>
        </authorList>
    </citation>
    <scope>NUCLEOTIDE SEQUENCE</scope>
    <source>
        <strain evidence="2">ID150040</strain>
    </source>
</reference>
<accession>A0A8J3IJ09</accession>
<keyword evidence="2" id="KW-0032">Aminotransferase</keyword>